<accession>A0A2I0KJD5</accession>
<evidence type="ECO:0000313" key="1">
    <source>
        <dbReference type="EMBL" id="PKI68601.1"/>
    </source>
</evidence>
<feature type="non-terminal residue" evidence="1">
    <location>
        <position position="92"/>
    </location>
</feature>
<reference evidence="1 2" key="1">
    <citation type="submission" date="2017-11" db="EMBL/GenBank/DDBJ databases">
        <title>De-novo sequencing of pomegranate (Punica granatum L.) genome.</title>
        <authorList>
            <person name="Akparov Z."/>
            <person name="Amiraslanov A."/>
            <person name="Hajiyeva S."/>
            <person name="Abbasov M."/>
            <person name="Kaur K."/>
            <person name="Hamwieh A."/>
            <person name="Solovyev V."/>
            <person name="Salamov A."/>
            <person name="Braich B."/>
            <person name="Kosarev P."/>
            <person name="Mahmoud A."/>
            <person name="Hajiyev E."/>
            <person name="Babayeva S."/>
            <person name="Izzatullayeva V."/>
            <person name="Mammadov A."/>
            <person name="Mammadov A."/>
            <person name="Sharifova S."/>
            <person name="Ojaghi J."/>
            <person name="Eynullazada K."/>
            <person name="Bayramov B."/>
            <person name="Abdulazimova A."/>
            <person name="Shahmuradov I."/>
        </authorList>
    </citation>
    <scope>NUCLEOTIDE SEQUENCE [LARGE SCALE GENOMIC DNA]</scope>
    <source>
        <strain evidence="2">cv. AG2017</strain>
        <tissue evidence="1">Leaf</tissue>
    </source>
</reference>
<comment type="caution">
    <text evidence="1">The sequence shown here is derived from an EMBL/GenBank/DDBJ whole genome shotgun (WGS) entry which is preliminary data.</text>
</comment>
<dbReference type="Proteomes" id="UP000233551">
    <property type="component" value="Unassembled WGS sequence"/>
</dbReference>
<protein>
    <submittedName>
        <fullName evidence="1">Uncharacterized protein</fullName>
    </submittedName>
</protein>
<keyword evidence="2" id="KW-1185">Reference proteome</keyword>
<organism evidence="1 2">
    <name type="scientific">Punica granatum</name>
    <name type="common">Pomegranate</name>
    <dbReference type="NCBI Taxonomy" id="22663"/>
    <lineage>
        <taxon>Eukaryota</taxon>
        <taxon>Viridiplantae</taxon>
        <taxon>Streptophyta</taxon>
        <taxon>Embryophyta</taxon>
        <taxon>Tracheophyta</taxon>
        <taxon>Spermatophyta</taxon>
        <taxon>Magnoliopsida</taxon>
        <taxon>eudicotyledons</taxon>
        <taxon>Gunneridae</taxon>
        <taxon>Pentapetalae</taxon>
        <taxon>rosids</taxon>
        <taxon>malvids</taxon>
        <taxon>Myrtales</taxon>
        <taxon>Lythraceae</taxon>
        <taxon>Punica</taxon>
    </lineage>
</organism>
<name>A0A2I0KJD5_PUNGR</name>
<gene>
    <name evidence="1" type="ORF">CRG98_011005</name>
</gene>
<dbReference type="AlphaFoldDB" id="A0A2I0KJD5"/>
<sequence length="92" mass="10153">MRNMLCVLYPLVWAGRAGPIARSTRAKTASSIKPVVMQAGPPRILSFHVASWFGRSVIVCLHREGKSQIGAIQIDLVHYQSEIVCIGHRSIN</sequence>
<dbReference type="EMBL" id="PGOL01000547">
    <property type="protein sequence ID" value="PKI68601.1"/>
    <property type="molecule type" value="Genomic_DNA"/>
</dbReference>
<evidence type="ECO:0000313" key="2">
    <source>
        <dbReference type="Proteomes" id="UP000233551"/>
    </source>
</evidence>
<proteinExistence type="predicted"/>